<dbReference type="RefSeq" id="XP_007941997.1">
    <property type="nucleotide sequence ID" value="XM_007943806.1"/>
</dbReference>
<dbReference type="GO" id="GO:0008083">
    <property type="term" value="F:growth factor activity"/>
    <property type="evidence" value="ECO:0007669"/>
    <property type="project" value="UniProtKB-KW"/>
</dbReference>
<evidence type="ECO:0000256" key="4">
    <source>
        <dbReference type="ARBA" id="ARBA00022525"/>
    </source>
</evidence>
<keyword evidence="6" id="KW-0339">Growth factor</keyword>
<dbReference type="PROSITE" id="PS00255">
    <property type="entry name" value="INTERLEUKIN_7_9"/>
    <property type="match status" value="1"/>
</dbReference>
<dbReference type="CTD" id="3578"/>
<keyword evidence="7" id="KW-0325">Glycoprotein</keyword>
<dbReference type="GeneID" id="103199502"/>
<keyword evidence="4" id="KW-0964">Secreted</keyword>
<evidence type="ECO:0000313" key="9">
    <source>
        <dbReference type="Proteomes" id="UP000694850"/>
    </source>
</evidence>
<keyword evidence="5 8" id="KW-0732">Signal</keyword>
<accession>A0A8B7A3M8</accession>
<evidence type="ECO:0000256" key="2">
    <source>
        <dbReference type="ARBA" id="ARBA00007621"/>
    </source>
</evidence>
<feature type="chain" id="PRO_5034213769" evidence="8">
    <location>
        <begin position="18"/>
        <end position="141"/>
    </location>
</feature>
<dbReference type="InterPro" id="IPR018049">
    <property type="entry name" value="IL-7/IL-9_CS"/>
</dbReference>
<dbReference type="PRINTS" id="PR01926">
    <property type="entry name" value="INTERLEUKIN9"/>
</dbReference>
<evidence type="ECO:0000313" key="10">
    <source>
        <dbReference type="RefSeq" id="XP_007941997.1"/>
    </source>
</evidence>
<reference evidence="10" key="1">
    <citation type="submission" date="2025-08" db="UniProtKB">
        <authorList>
            <consortium name="RefSeq"/>
        </authorList>
    </citation>
    <scope>IDENTIFICATION</scope>
</reference>
<dbReference type="OrthoDB" id="9831043at2759"/>
<evidence type="ECO:0000256" key="3">
    <source>
        <dbReference type="ARBA" id="ARBA00022514"/>
    </source>
</evidence>
<dbReference type="Proteomes" id="UP000694850">
    <property type="component" value="Unplaced"/>
</dbReference>
<evidence type="ECO:0000256" key="7">
    <source>
        <dbReference type="ARBA" id="ARBA00023180"/>
    </source>
</evidence>
<proteinExistence type="inferred from homology"/>
<gene>
    <name evidence="10" type="primary">IL9</name>
</gene>
<dbReference type="GO" id="GO:0005140">
    <property type="term" value="F:interleukin-9 receptor binding"/>
    <property type="evidence" value="ECO:0007669"/>
    <property type="project" value="TreeGrafter"/>
</dbReference>
<protein>
    <submittedName>
        <fullName evidence="10">Interleukin-9</fullName>
    </submittedName>
</protein>
<evidence type="ECO:0000256" key="1">
    <source>
        <dbReference type="ARBA" id="ARBA00004613"/>
    </source>
</evidence>
<dbReference type="AlphaFoldDB" id="A0A8B7A3M8"/>
<dbReference type="InterPro" id="IPR020447">
    <property type="entry name" value="IL-9"/>
</dbReference>
<comment type="subcellular location">
    <subcellularLocation>
        <location evidence="1">Secreted</location>
    </subcellularLocation>
</comment>
<evidence type="ECO:0000256" key="8">
    <source>
        <dbReference type="SAM" id="SignalP"/>
    </source>
</evidence>
<dbReference type="PANTHER" id="PTHR16926:SF1">
    <property type="entry name" value="INTERLEUKIN-9"/>
    <property type="match status" value="1"/>
</dbReference>
<organism evidence="9 10">
    <name type="scientific">Orycteropus afer afer</name>
    <dbReference type="NCBI Taxonomy" id="1230840"/>
    <lineage>
        <taxon>Eukaryota</taxon>
        <taxon>Metazoa</taxon>
        <taxon>Chordata</taxon>
        <taxon>Craniata</taxon>
        <taxon>Vertebrata</taxon>
        <taxon>Euteleostomi</taxon>
        <taxon>Mammalia</taxon>
        <taxon>Eutheria</taxon>
        <taxon>Afrotheria</taxon>
        <taxon>Tubulidentata</taxon>
        <taxon>Orycteropodidae</taxon>
        <taxon>Orycteropus</taxon>
    </lineage>
</organism>
<evidence type="ECO:0000256" key="6">
    <source>
        <dbReference type="ARBA" id="ARBA00023030"/>
    </source>
</evidence>
<evidence type="ECO:0000256" key="5">
    <source>
        <dbReference type="ARBA" id="ARBA00022729"/>
    </source>
</evidence>
<sequence length="141" mass="15859">MLLTTVLASALFLSSMADKMCFSPLGTGYVNYLIQKLQEHPASTCSCSTNVTNCLCLPIPSDNCTTPCFQEGLSQLTNITMERELTLNFNRVKKTIEALQRKNCQTFSCEQPCNHITSGNTLTFLKRLLETFQKEYVLSRE</sequence>
<keyword evidence="9" id="KW-1185">Reference proteome</keyword>
<dbReference type="GO" id="GO:0005615">
    <property type="term" value="C:extracellular space"/>
    <property type="evidence" value="ECO:0007669"/>
    <property type="project" value="UniProtKB-KW"/>
</dbReference>
<name>A0A8B7A3M8_ORYAF</name>
<dbReference type="PANTHER" id="PTHR16926">
    <property type="entry name" value="INTERLEUKIN 9"/>
    <property type="match status" value="1"/>
</dbReference>
<keyword evidence="3" id="KW-0202">Cytokine</keyword>
<comment type="similarity">
    <text evidence="2">Belongs to the IL-7/IL-9 family.</text>
</comment>
<dbReference type="GO" id="GO:0005125">
    <property type="term" value="F:cytokine activity"/>
    <property type="evidence" value="ECO:0007669"/>
    <property type="project" value="UniProtKB-KW"/>
</dbReference>
<dbReference type="GO" id="GO:0006955">
    <property type="term" value="P:immune response"/>
    <property type="evidence" value="ECO:0007669"/>
    <property type="project" value="InterPro"/>
</dbReference>
<feature type="signal peptide" evidence="8">
    <location>
        <begin position="1"/>
        <end position="17"/>
    </location>
</feature>